<gene>
    <name evidence="3" type="ORF">E0S65_08695</name>
    <name evidence="4" type="ORF">G0D41_06880</name>
    <name evidence="5" type="ORF">G4I76_003789</name>
    <name evidence="6" type="ORF">G4P10_004659</name>
    <name evidence="7" type="ORF">G4P47_003277</name>
</gene>
<keyword evidence="2" id="KW-0804">Transcription</keyword>
<dbReference type="InterPro" id="IPR053721">
    <property type="entry name" value="Fimbrial_Adhesin_Reg"/>
</dbReference>
<keyword evidence="1" id="KW-0805">Transcription regulation</keyword>
<dbReference type="GO" id="GO:0006355">
    <property type="term" value="P:regulation of DNA-templated transcription"/>
    <property type="evidence" value="ECO:0007669"/>
    <property type="project" value="InterPro"/>
</dbReference>
<name>A0A5Y2YCT7_SALET</name>
<dbReference type="AlphaFoldDB" id="A0A5Y2YCT7"/>
<proteinExistence type="predicted"/>
<dbReference type="Proteomes" id="UP000839596">
    <property type="component" value="Unassembled WGS sequence"/>
</dbReference>
<evidence type="ECO:0000256" key="2">
    <source>
        <dbReference type="ARBA" id="ARBA00023163"/>
    </source>
</evidence>
<protein>
    <submittedName>
        <fullName evidence="3">Uncharacterized protein</fullName>
    </submittedName>
</protein>
<sequence length="65" mass="7501">MRSVPGYIIDGKMDIRYFRLLSTVCTIRNVQMHQALASVMVDGLTRREACECFGVTQSHFSIKYR</sequence>
<evidence type="ECO:0000256" key="1">
    <source>
        <dbReference type="ARBA" id="ARBA00023015"/>
    </source>
</evidence>
<evidence type="ECO:0000313" key="7">
    <source>
        <dbReference type="EMBL" id="HAE7704287.1"/>
    </source>
</evidence>
<dbReference type="EMBL" id="DAASZT010000004">
    <property type="protein sequence ID" value="HAE7704287.1"/>
    <property type="molecule type" value="Genomic_DNA"/>
</dbReference>
<evidence type="ECO:0000313" key="4">
    <source>
        <dbReference type="EMBL" id="HAC6946903.1"/>
    </source>
</evidence>
<dbReference type="EMBL" id="DAASLT010000009">
    <property type="protein sequence ID" value="HAE6051958.1"/>
    <property type="molecule type" value="Genomic_DNA"/>
</dbReference>
<dbReference type="InterPro" id="IPR004356">
    <property type="entry name" value="Adhesin_operon_reg_prot"/>
</dbReference>
<accession>A0A5Y2YCT7</accession>
<dbReference type="EMBL" id="DAAMJS010000002">
    <property type="protein sequence ID" value="HAC6946903.1"/>
    <property type="molecule type" value="Genomic_DNA"/>
</dbReference>
<evidence type="ECO:0000313" key="3">
    <source>
        <dbReference type="EMBL" id="ECG4536770.1"/>
    </source>
</evidence>
<dbReference type="EMBL" id="AAIOLQ010000005">
    <property type="protein sequence ID" value="ECG4536770.1"/>
    <property type="molecule type" value="Genomic_DNA"/>
</dbReference>
<reference evidence="4" key="1">
    <citation type="journal article" date="2018" name="Genome Biol.">
        <title>SKESA: strategic k-mer extension for scrupulous assemblies.</title>
        <authorList>
            <person name="Souvorov A."/>
            <person name="Agarwala R."/>
            <person name="Lipman D.J."/>
        </authorList>
    </citation>
    <scope>NUCLEOTIDE SEQUENCE</scope>
    <source>
        <strain evidence="6">09-0793</strain>
        <strain evidence="5">12-2229</strain>
        <strain evidence="7">13-4047</strain>
        <strain evidence="4">13-7331</strain>
    </source>
</reference>
<reference evidence="4" key="2">
    <citation type="submission" date="2018-07" db="EMBL/GenBank/DDBJ databases">
        <authorList>
            <consortium name="NCBI Pathogen Detection Project"/>
        </authorList>
    </citation>
    <scope>NUCLEOTIDE SEQUENCE</scope>
    <source>
        <strain evidence="6">09-0793</strain>
        <strain evidence="5">12-2229</strain>
        <strain evidence="7">13-4047</strain>
        <strain evidence="4">13-7331</strain>
    </source>
</reference>
<evidence type="ECO:0000313" key="5">
    <source>
        <dbReference type="EMBL" id="HAE6051958.1"/>
    </source>
</evidence>
<evidence type="ECO:0000313" key="6">
    <source>
        <dbReference type="EMBL" id="HAE7520123.1"/>
    </source>
</evidence>
<dbReference type="Gene3D" id="1.10.10.2690">
    <property type="match status" value="1"/>
</dbReference>
<dbReference type="EMBL" id="DAASXX010000065">
    <property type="protein sequence ID" value="HAE7520123.1"/>
    <property type="molecule type" value="Genomic_DNA"/>
</dbReference>
<organism evidence="3">
    <name type="scientific">Salmonella enterica subsp. enterica serovar Javiana</name>
    <dbReference type="NCBI Taxonomy" id="363569"/>
    <lineage>
        <taxon>Bacteria</taxon>
        <taxon>Pseudomonadati</taxon>
        <taxon>Pseudomonadota</taxon>
        <taxon>Gammaproteobacteria</taxon>
        <taxon>Enterobacterales</taxon>
        <taxon>Enterobacteriaceae</taxon>
        <taxon>Salmonella</taxon>
    </lineage>
</organism>
<comment type="caution">
    <text evidence="3">The sequence shown here is derived from an EMBL/GenBank/DDBJ whole genome shotgun (WGS) entry which is preliminary data.</text>
</comment>
<reference evidence="3" key="3">
    <citation type="submission" date="2019-03" db="EMBL/GenBank/DDBJ databases">
        <authorList>
            <person name="Ashton P.M."/>
            <person name="Dallman T."/>
            <person name="Nair S."/>
            <person name="De Pinna E."/>
            <person name="Peters T."/>
            <person name="Grant K."/>
        </authorList>
    </citation>
    <scope>NUCLEOTIDE SEQUENCE [LARGE SCALE GENOMIC DNA]</scope>
    <source>
        <strain evidence="3">314986</strain>
    </source>
</reference>
<dbReference type="Pfam" id="PF03333">
    <property type="entry name" value="PapB"/>
    <property type="match status" value="1"/>
</dbReference>